<evidence type="ECO:0000256" key="14">
    <source>
        <dbReference type="ARBA" id="ARBA00054479"/>
    </source>
</evidence>
<feature type="domain" description="MsrB" evidence="18">
    <location>
        <begin position="819"/>
        <end position="948"/>
    </location>
</feature>
<dbReference type="Pfam" id="PF14381">
    <property type="entry name" value="EDR1_CTR1_ARMC3_pept"/>
    <property type="match status" value="1"/>
</dbReference>
<evidence type="ECO:0000256" key="7">
    <source>
        <dbReference type="ARBA" id="ARBA00022737"/>
    </source>
</evidence>
<evidence type="ECO:0000313" key="20">
    <source>
        <dbReference type="Proteomes" id="UP000694389"/>
    </source>
</evidence>
<sequence length="959" mass="104981">MGKKVKKESETPCKETFEPLPVEGKTPATVVLLLSSPEEDILVKACEAIHAFAEKGDENKVSVLGLGALAPLCHLINHNNKLVRRNAVMALGIMATNSDVKNALKKLDVIPSIIDKLSLEEDVVVHEFATLCLASLSVDFICKVQIFDNKGLPPLIQLLSSPDPDVQKNSIEIIFNLVQDYQSRLAVHELGGIPPLLELLKSDFPVIQHLALKTLQNVTTDKDTRIAFRDEQGFEKLMDILSNTDLSDLNAEALQVVANCLSDSESFQLIHKGGGLTRLMEFILTPNVSEIQSNAVKCIAKVAQSSENRKLLHEENVEKVLVELLSVADVSVKTATCQAVDAMSFHLASKDSFRDLGGIPAVVQLLNDESLVLKEAATQALSNLTHSNQLNTFAVYEAGGHEILVQQLYGSCPRTVANSAATLGIMAGQEVIRCSILSHGAVQALVEPLKSTNTQVLVNTTQCLAVLACDAEARAELQSAGGLQPLVNLLHSYHKEVLHNVCLAISVCASNEPTAVEMCKFGALEMLQEINQSVNRRSSFSELALISLLNSNLSVKYSLTSHLASSDIISDGFYDAGKARPGQKILTLEELSKQPVNQHQPIIVVNTAAEEAVDVPEERQSNPPETDTSKGDCRTPRKKKGDDKQKDETQPESPTEKPWKMMDDVSLQLLVKEAKKSILPLSDERGQYAVLARLVSEAMGGAVEMEKLHEFPWVLHLSELKFQLQSNVVPIGLIRRGIYCHRALLFKCLVDSIGMSCTLVRGADTPAAPNMSRFVPRLFAVVSQHATARSVVLPRRIPVFIRSVSTSQGLRSLTRYDETTDWQKKLTPEQYVVTREKGTEVPFSGIYLNHSEVGMYHCVCCESPLFSSEAKYDSGTGWPAFKEAHGTWERDESHASIIRRPDNSLGSAGTEVLCKNCDAHLGHVFDDGPDPTGQRFCINSVALTFKARGNNTPDNSEEN</sequence>
<comment type="subcellular location">
    <subcellularLocation>
        <location evidence="2">Mitochondrion</location>
    </subcellularLocation>
</comment>
<dbReference type="PANTHER" id="PTHR46618:SF1">
    <property type="entry name" value="ARMADILLO REPEAT-CONTAINING PROTEIN 3"/>
    <property type="match status" value="1"/>
</dbReference>
<dbReference type="GO" id="GO:0005739">
    <property type="term" value="C:mitochondrion"/>
    <property type="evidence" value="ECO:0007669"/>
    <property type="project" value="UniProtKB-SubCell"/>
</dbReference>
<dbReference type="PANTHER" id="PTHR46618">
    <property type="entry name" value="ARMADILLO REPEAT-CONTAINING PROTEIN 3"/>
    <property type="match status" value="1"/>
</dbReference>
<evidence type="ECO:0000256" key="9">
    <source>
        <dbReference type="ARBA" id="ARBA00022946"/>
    </source>
</evidence>
<dbReference type="InterPro" id="IPR002579">
    <property type="entry name" value="Met_Sox_Rdtase_MsrB_dom"/>
</dbReference>
<keyword evidence="8" id="KW-0862">Zinc</keyword>
<dbReference type="InterPro" id="IPR011057">
    <property type="entry name" value="Mss4-like_sf"/>
</dbReference>
<dbReference type="PROSITE" id="PS50176">
    <property type="entry name" value="ARM_REPEAT"/>
    <property type="match status" value="4"/>
</dbReference>
<evidence type="ECO:0000256" key="2">
    <source>
        <dbReference type="ARBA" id="ARBA00004173"/>
    </source>
</evidence>
<dbReference type="Proteomes" id="UP000694389">
    <property type="component" value="Unassembled WGS sequence"/>
</dbReference>
<proteinExistence type="inferred from homology"/>
<name>A0A8C4NMI6_DICLA</name>
<evidence type="ECO:0000256" key="11">
    <source>
        <dbReference type="ARBA" id="ARBA00023128"/>
    </source>
</evidence>
<reference evidence="19" key="1">
    <citation type="submission" date="2025-08" db="UniProtKB">
        <authorList>
            <consortium name="Ensembl"/>
        </authorList>
    </citation>
    <scope>IDENTIFICATION</scope>
</reference>
<feature type="repeat" description="ARM" evidence="16">
    <location>
        <begin position="150"/>
        <end position="192"/>
    </location>
</feature>
<dbReference type="Gene3D" id="2.170.150.20">
    <property type="entry name" value="Peptide methionine sulfoxide reductase"/>
    <property type="match status" value="1"/>
</dbReference>
<dbReference type="InterPro" id="IPR000225">
    <property type="entry name" value="Armadillo"/>
</dbReference>
<dbReference type="EC" id="1.8.4.12" evidence="5"/>
<accession>A0A8C4NMI6</accession>
<comment type="similarity">
    <text evidence="3">Belongs to the MsrB Met sulfoxide reductase family.</text>
</comment>
<dbReference type="SUPFAM" id="SSF48371">
    <property type="entry name" value="ARM repeat"/>
    <property type="match status" value="2"/>
</dbReference>
<reference evidence="19" key="2">
    <citation type="submission" date="2025-09" db="UniProtKB">
        <authorList>
            <consortium name="Ensembl"/>
        </authorList>
    </citation>
    <scope>IDENTIFICATION</scope>
</reference>
<feature type="region of interest" description="Disordered" evidence="17">
    <location>
        <begin position="611"/>
        <end position="659"/>
    </location>
</feature>
<dbReference type="GO" id="GO:0033743">
    <property type="term" value="F:peptide-methionine (R)-S-oxide reductase activity"/>
    <property type="evidence" value="ECO:0007669"/>
    <property type="project" value="UniProtKB-EC"/>
</dbReference>
<evidence type="ECO:0000259" key="18">
    <source>
        <dbReference type="PROSITE" id="PS51790"/>
    </source>
</evidence>
<comment type="cofactor">
    <cofactor evidence="1">
        <name>Zn(2+)</name>
        <dbReference type="ChEBI" id="CHEBI:29105"/>
    </cofactor>
</comment>
<keyword evidence="9" id="KW-0809">Transit peptide</keyword>
<evidence type="ECO:0000256" key="10">
    <source>
        <dbReference type="ARBA" id="ARBA00023002"/>
    </source>
</evidence>
<dbReference type="AlphaFoldDB" id="A0A8C4NMI6"/>
<feature type="repeat" description="ARM" evidence="16">
    <location>
        <begin position="191"/>
        <end position="233"/>
    </location>
</feature>
<dbReference type="Gene3D" id="1.25.10.10">
    <property type="entry name" value="Leucine-rich Repeat Variant"/>
    <property type="match status" value="3"/>
</dbReference>
<dbReference type="InterPro" id="IPR011989">
    <property type="entry name" value="ARM-like"/>
</dbReference>
<keyword evidence="10" id="KW-0560">Oxidoreductase</keyword>
<evidence type="ECO:0000256" key="15">
    <source>
        <dbReference type="ARBA" id="ARBA00067921"/>
    </source>
</evidence>
<evidence type="ECO:0000256" key="5">
    <source>
        <dbReference type="ARBA" id="ARBA00012499"/>
    </source>
</evidence>
<dbReference type="GO" id="GO:0046872">
    <property type="term" value="F:metal ion binding"/>
    <property type="evidence" value="ECO:0007669"/>
    <property type="project" value="UniProtKB-KW"/>
</dbReference>
<evidence type="ECO:0000256" key="8">
    <source>
        <dbReference type="ARBA" id="ARBA00022833"/>
    </source>
</evidence>
<evidence type="ECO:0000256" key="4">
    <source>
        <dbReference type="ARBA" id="ARBA00012498"/>
    </source>
</evidence>
<evidence type="ECO:0000256" key="13">
    <source>
        <dbReference type="ARBA" id="ARBA00049261"/>
    </source>
</evidence>
<dbReference type="NCBIfam" id="TIGR00357">
    <property type="entry name" value="peptide-methionine (R)-S-oxide reductase MsrB"/>
    <property type="match status" value="1"/>
</dbReference>
<organism evidence="19 20">
    <name type="scientific">Dicentrarchus labrax</name>
    <name type="common">European seabass</name>
    <name type="synonym">Morone labrax</name>
    <dbReference type="NCBI Taxonomy" id="13489"/>
    <lineage>
        <taxon>Eukaryota</taxon>
        <taxon>Metazoa</taxon>
        <taxon>Chordata</taxon>
        <taxon>Craniata</taxon>
        <taxon>Vertebrata</taxon>
        <taxon>Euteleostomi</taxon>
        <taxon>Actinopterygii</taxon>
        <taxon>Neopterygii</taxon>
        <taxon>Teleostei</taxon>
        <taxon>Neoteleostei</taxon>
        <taxon>Acanthomorphata</taxon>
        <taxon>Eupercaria</taxon>
        <taxon>Moronidae</taxon>
        <taxon>Dicentrarchus</taxon>
    </lineage>
</organism>
<dbReference type="EC" id="1.8.4.14" evidence="4"/>
<dbReference type="InterPro" id="IPR016024">
    <property type="entry name" value="ARM-type_fold"/>
</dbReference>
<dbReference type="Ensembl" id="ENSDLAT00005038162.2">
    <property type="protein sequence ID" value="ENSDLAP00005035759.1"/>
    <property type="gene ID" value="ENSDLAG00005015914.2"/>
</dbReference>
<comment type="catalytic activity">
    <reaction evidence="12">
        <text>L-methionyl-[protein] + [thioredoxin]-disulfide + H2O = L-methionyl-(R)-S-oxide-[protein] + [thioredoxin]-dithiol</text>
        <dbReference type="Rhea" id="RHEA:24164"/>
        <dbReference type="Rhea" id="RHEA-COMP:10698"/>
        <dbReference type="Rhea" id="RHEA-COMP:10700"/>
        <dbReference type="Rhea" id="RHEA-COMP:12313"/>
        <dbReference type="Rhea" id="RHEA-COMP:12314"/>
        <dbReference type="ChEBI" id="CHEBI:15377"/>
        <dbReference type="ChEBI" id="CHEBI:16044"/>
        <dbReference type="ChEBI" id="CHEBI:29950"/>
        <dbReference type="ChEBI" id="CHEBI:45764"/>
        <dbReference type="ChEBI" id="CHEBI:50058"/>
        <dbReference type="EC" id="1.8.4.12"/>
    </reaction>
</comment>
<dbReference type="InterPro" id="IPR055164">
    <property type="entry name" value="EDR1/CTR1/ARMC3-like_pept-like"/>
</dbReference>
<dbReference type="InterPro" id="IPR052441">
    <property type="entry name" value="Armadillo-Ser/Thr_Kinase"/>
</dbReference>
<keyword evidence="11" id="KW-0496">Mitochondrion</keyword>
<comment type="catalytic activity">
    <reaction evidence="13">
        <text>[thioredoxin]-disulfide + L-methionine + H2O = L-methionine (R)-S-oxide + [thioredoxin]-dithiol</text>
        <dbReference type="Rhea" id="RHEA:21260"/>
        <dbReference type="Rhea" id="RHEA-COMP:10698"/>
        <dbReference type="Rhea" id="RHEA-COMP:10700"/>
        <dbReference type="ChEBI" id="CHEBI:15377"/>
        <dbReference type="ChEBI" id="CHEBI:29950"/>
        <dbReference type="ChEBI" id="CHEBI:50058"/>
        <dbReference type="ChEBI" id="CHEBI:57844"/>
        <dbReference type="ChEBI" id="CHEBI:58773"/>
        <dbReference type="EC" id="1.8.4.14"/>
    </reaction>
</comment>
<evidence type="ECO:0000313" key="19">
    <source>
        <dbReference type="Ensembl" id="ENSDLAP00005035759.1"/>
    </source>
</evidence>
<keyword evidence="6" id="KW-0479">Metal-binding</keyword>
<dbReference type="Pfam" id="PF01641">
    <property type="entry name" value="SelR"/>
    <property type="match status" value="1"/>
</dbReference>
<dbReference type="GO" id="GO:0033745">
    <property type="term" value="F:L-methionine-(R)-S-oxide reductase activity"/>
    <property type="evidence" value="ECO:0007669"/>
    <property type="project" value="UniProtKB-EC"/>
</dbReference>
<feature type="compositionally biased region" description="Basic and acidic residues" evidence="17">
    <location>
        <begin position="627"/>
        <end position="659"/>
    </location>
</feature>
<gene>
    <name evidence="19" type="primary">armc3</name>
</gene>
<evidence type="ECO:0000256" key="6">
    <source>
        <dbReference type="ARBA" id="ARBA00022723"/>
    </source>
</evidence>
<dbReference type="GeneTree" id="ENSGT00940000157476"/>
<dbReference type="SMART" id="SM00185">
    <property type="entry name" value="ARM"/>
    <property type="match status" value="10"/>
</dbReference>
<feature type="repeat" description="ARM" evidence="16">
    <location>
        <begin position="440"/>
        <end position="482"/>
    </location>
</feature>
<evidence type="ECO:0000256" key="16">
    <source>
        <dbReference type="PROSITE-ProRule" id="PRU00259"/>
    </source>
</evidence>
<evidence type="ECO:0000256" key="1">
    <source>
        <dbReference type="ARBA" id="ARBA00001947"/>
    </source>
</evidence>
<protein>
    <recommendedName>
        <fullName evidence="15">Methionine-R-sulfoxide reductase B2, mitochondrial</fullName>
        <ecNumber evidence="5">1.8.4.12</ecNumber>
        <ecNumber evidence="4">1.8.4.14</ecNumber>
    </recommendedName>
</protein>
<evidence type="ECO:0000256" key="17">
    <source>
        <dbReference type="SAM" id="MobiDB-lite"/>
    </source>
</evidence>
<dbReference type="Pfam" id="PF00514">
    <property type="entry name" value="Arm"/>
    <property type="match status" value="4"/>
</dbReference>
<evidence type="ECO:0000256" key="3">
    <source>
        <dbReference type="ARBA" id="ARBA00007174"/>
    </source>
</evidence>
<dbReference type="FunFam" id="2.170.150.20:FF:000006">
    <property type="entry name" value="Peptide-methionine (R)-S-oxide reductase"/>
    <property type="match status" value="1"/>
</dbReference>
<dbReference type="PROSITE" id="PS51790">
    <property type="entry name" value="MSRB"/>
    <property type="match status" value="1"/>
</dbReference>
<comment type="function">
    <text evidence="14">Methionine-sulfoxide reductase that specifically reduces methionine (R)-sulfoxide back to methionine. While in many cases, methionine oxidation is the result of random oxidation following oxidative stress, methionine oxidation is also a post-translational modification that takes place on specific residue. Upon oxidative stress, may play a role in the preservation of mitochondrial integrity by decreasing the intracellular reactive oxygen species build-up through its scavenging role, hence contributing to cell survival and protein maintenance.</text>
</comment>
<feature type="repeat" description="ARM" evidence="16">
    <location>
        <begin position="357"/>
        <end position="399"/>
    </location>
</feature>
<keyword evidence="7" id="KW-0677">Repeat</keyword>
<evidence type="ECO:0000256" key="12">
    <source>
        <dbReference type="ARBA" id="ARBA00048488"/>
    </source>
</evidence>
<keyword evidence="20" id="KW-1185">Reference proteome</keyword>
<dbReference type="SUPFAM" id="SSF51316">
    <property type="entry name" value="Mss4-like"/>
    <property type="match status" value="1"/>
</dbReference>